<reference evidence="1 2" key="1">
    <citation type="submission" date="2014-03" db="EMBL/GenBank/DDBJ databases">
        <title>Draft Genome Sequences of Four Burkholderia Strains.</title>
        <authorList>
            <person name="Liu X.Y."/>
            <person name="Li C.X."/>
            <person name="Xu J.H."/>
        </authorList>
    </citation>
    <scope>NUCLEOTIDE SEQUENCE [LARGE SCALE GENOMIC DNA]</scope>
    <source>
        <strain evidence="1 2">R27</strain>
    </source>
</reference>
<organism evidence="1 2">
    <name type="scientific">Caballeronia grimmiae</name>
    <dbReference type="NCBI Taxonomy" id="1071679"/>
    <lineage>
        <taxon>Bacteria</taxon>
        <taxon>Pseudomonadati</taxon>
        <taxon>Pseudomonadota</taxon>
        <taxon>Betaproteobacteria</taxon>
        <taxon>Burkholderiales</taxon>
        <taxon>Burkholderiaceae</taxon>
        <taxon>Caballeronia</taxon>
    </lineage>
</organism>
<accession>A0A069NDS7</accession>
<comment type="caution">
    <text evidence="1">The sequence shown here is derived from an EMBL/GenBank/DDBJ whole genome shotgun (WGS) entry which is preliminary data.</text>
</comment>
<gene>
    <name evidence="1" type="ORF">BG57_26875</name>
</gene>
<sequence>MLPGSEDRLSSAPAANDGSNPKLLIRLQVSEMVVQLHELRRRLQDTESSASIDAIDSVVKACLTLDEFLRTDVSR</sequence>
<protein>
    <recommendedName>
        <fullName evidence="3">Histidine kinase</fullName>
    </recommendedName>
</protein>
<dbReference type="STRING" id="1071679.BG57_26875"/>
<name>A0A069NDS7_9BURK</name>
<dbReference type="AlphaFoldDB" id="A0A069NDS7"/>
<proteinExistence type="predicted"/>
<evidence type="ECO:0000313" key="1">
    <source>
        <dbReference type="EMBL" id="KDR26237.1"/>
    </source>
</evidence>
<dbReference type="EMBL" id="JFHE01000058">
    <property type="protein sequence ID" value="KDR26237.1"/>
    <property type="molecule type" value="Genomic_DNA"/>
</dbReference>
<dbReference type="Proteomes" id="UP000027439">
    <property type="component" value="Unassembled WGS sequence"/>
</dbReference>
<evidence type="ECO:0000313" key="2">
    <source>
        <dbReference type="Proteomes" id="UP000027439"/>
    </source>
</evidence>
<evidence type="ECO:0008006" key="3">
    <source>
        <dbReference type="Google" id="ProtNLM"/>
    </source>
</evidence>